<accession>A0A7J4XC42</accession>
<feature type="transmembrane region" description="Helical" evidence="5">
    <location>
        <begin position="349"/>
        <end position="369"/>
    </location>
</feature>
<feature type="domain" description="O-antigen ligase-related" evidence="6">
    <location>
        <begin position="209"/>
        <end position="357"/>
    </location>
</feature>
<feature type="transmembrane region" description="Helical" evidence="5">
    <location>
        <begin position="91"/>
        <end position="110"/>
    </location>
</feature>
<keyword evidence="2 5" id="KW-0812">Transmembrane</keyword>
<feature type="transmembrane region" description="Helical" evidence="5">
    <location>
        <begin position="43"/>
        <end position="60"/>
    </location>
</feature>
<feature type="transmembrane region" description="Helical" evidence="5">
    <location>
        <begin position="6"/>
        <end position="22"/>
    </location>
</feature>
<dbReference type="AlphaFoldDB" id="A0A7J4XC42"/>
<feature type="transmembrane region" description="Helical" evidence="5">
    <location>
        <begin position="405"/>
        <end position="424"/>
    </location>
</feature>
<sequence>MYFFNYIYFLIITVAGVKFLFTKQDIVTHPLDKKKKILLDGPELFWVLTFSTGLLAFSAPGMLDLMAIRLMILEIFLLVGLFIVKRKPQWNIVVILYMIYMIWLIIGLSYTLSASYGFRVILKYSYPLLIMLFASAAVRDKEIFFKAGLIARIVAIVSIGFSFIPLIGYLVPGVFWYGTARSIHYISMCIFSLALYYHGGKEKKDLLLCVLFMIPCILWVFRTSIMGTALAVMTFFFFKYKIKSLPVIFGIVLLIVIAIFTIPSMKAKMFKDGNSINIAQLQQGKISKDDINSNARFALWEHLQKRFYHKKEVIGSGTGSVQNYMYSNFVFGGLHVPHNDYIQISCDNGLIGIVLYLLIIVSIITHCFIEYNKKNSTTIKMCAIVAGSSIAGVALTMYTDNVVNYSMATLSYPFGFYGMMLGLIKGKRYDFSCNTTV</sequence>
<keyword evidence="7" id="KW-0436">Ligase</keyword>
<dbReference type="PANTHER" id="PTHR37422">
    <property type="entry name" value="TEICHURONIC ACID BIOSYNTHESIS PROTEIN TUAE"/>
    <property type="match status" value="1"/>
</dbReference>
<feature type="transmembrane region" description="Helical" evidence="5">
    <location>
        <begin position="149"/>
        <end position="171"/>
    </location>
</feature>
<evidence type="ECO:0000259" key="6">
    <source>
        <dbReference type="Pfam" id="PF04932"/>
    </source>
</evidence>
<dbReference type="RefSeq" id="WP_130059804.1">
    <property type="nucleotide sequence ID" value="NZ_JADNPJ010000028.1"/>
</dbReference>
<proteinExistence type="predicted"/>
<keyword evidence="4 5" id="KW-0472">Membrane</keyword>
<evidence type="ECO:0000256" key="1">
    <source>
        <dbReference type="ARBA" id="ARBA00004141"/>
    </source>
</evidence>
<evidence type="ECO:0000256" key="5">
    <source>
        <dbReference type="SAM" id="Phobius"/>
    </source>
</evidence>
<dbReference type="InterPro" id="IPR051533">
    <property type="entry name" value="WaaL-like"/>
</dbReference>
<keyword evidence="3 5" id="KW-1133">Transmembrane helix</keyword>
<organism evidence="7 8">
    <name type="scientific">Bacteroides salyersiae</name>
    <dbReference type="NCBI Taxonomy" id="291644"/>
    <lineage>
        <taxon>Bacteria</taxon>
        <taxon>Pseudomonadati</taxon>
        <taxon>Bacteroidota</taxon>
        <taxon>Bacteroidia</taxon>
        <taxon>Bacteroidales</taxon>
        <taxon>Bacteroidaceae</taxon>
        <taxon>Bacteroides</taxon>
    </lineage>
</organism>
<gene>
    <name evidence="7" type="ORF">F3F73_23160</name>
</gene>
<feature type="transmembrane region" description="Helical" evidence="5">
    <location>
        <begin position="116"/>
        <end position="137"/>
    </location>
</feature>
<dbReference type="Pfam" id="PF04932">
    <property type="entry name" value="Wzy_C"/>
    <property type="match status" value="1"/>
</dbReference>
<dbReference type="GO" id="GO:0016020">
    <property type="term" value="C:membrane"/>
    <property type="evidence" value="ECO:0007669"/>
    <property type="project" value="UniProtKB-SubCell"/>
</dbReference>
<evidence type="ECO:0000313" key="7">
    <source>
        <dbReference type="EMBL" id="KAA3756768.1"/>
    </source>
</evidence>
<dbReference type="PANTHER" id="PTHR37422:SF17">
    <property type="entry name" value="O-ANTIGEN LIGASE"/>
    <property type="match status" value="1"/>
</dbReference>
<evidence type="ECO:0000313" key="8">
    <source>
        <dbReference type="Proteomes" id="UP000422221"/>
    </source>
</evidence>
<dbReference type="GO" id="GO:0016874">
    <property type="term" value="F:ligase activity"/>
    <property type="evidence" value="ECO:0007669"/>
    <property type="project" value="UniProtKB-KW"/>
</dbReference>
<evidence type="ECO:0000256" key="2">
    <source>
        <dbReference type="ARBA" id="ARBA00022692"/>
    </source>
</evidence>
<feature type="transmembrane region" description="Helical" evidence="5">
    <location>
        <begin position="183"/>
        <end position="199"/>
    </location>
</feature>
<feature type="transmembrane region" description="Helical" evidence="5">
    <location>
        <begin position="206"/>
        <end position="238"/>
    </location>
</feature>
<reference evidence="7 8" key="1">
    <citation type="journal article" date="2019" name="Nat. Med.">
        <title>A library of human gut bacterial isolates paired with longitudinal multiomics data enables mechanistic microbiome research.</title>
        <authorList>
            <person name="Poyet M."/>
            <person name="Groussin M."/>
            <person name="Gibbons S.M."/>
            <person name="Avila-Pacheco J."/>
            <person name="Jiang X."/>
            <person name="Kearney S.M."/>
            <person name="Perrotta A.R."/>
            <person name="Berdy B."/>
            <person name="Zhao S."/>
            <person name="Lieberman T.D."/>
            <person name="Swanson P.K."/>
            <person name="Smith M."/>
            <person name="Roesemann S."/>
            <person name="Alexander J.E."/>
            <person name="Rich S.A."/>
            <person name="Livny J."/>
            <person name="Vlamakis H."/>
            <person name="Clish C."/>
            <person name="Bullock K."/>
            <person name="Deik A."/>
            <person name="Scott J."/>
            <person name="Pierce K.A."/>
            <person name="Xavier R.J."/>
            <person name="Alm E.J."/>
        </authorList>
    </citation>
    <scope>NUCLEOTIDE SEQUENCE [LARGE SCALE GENOMIC DNA]</scope>
    <source>
        <strain evidence="7 8">BIOML-A10</strain>
    </source>
</reference>
<evidence type="ECO:0000256" key="3">
    <source>
        <dbReference type="ARBA" id="ARBA00022989"/>
    </source>
</evidence>
<feature type="transmembrane region" description="Helical" evidence="5">
    <location>
        <begin position="381"/>
        <end position="399"/>
    </location>
</feature>
<dbReference type="InterPro" id="IPR007016">
    <property type="entry name" value="O-antigen_ligase-rel_domated"/>
</dbReference>
<dbReference type="Proteomes" id="UP000422221">
    <property type="component" value="Unassembled WGS sequence"/>
</dbReference>
<comment type="subcellular location">
    <subcellularLocation>
        <location evidence="1">Membrane</location>
        <topology evidence="1">Multi-pass membrane protein</topology>
    </subcellularLocation>
</comment>
<comment type="caution">
    <text evidence="7">The sequence shown here is derived from an EMBL/GenBank/DDBJ whole genome shotgun (WGS) entry which is preliminary data.</text>
</comment>
<evidence type="ECO:0000256" key="4">
    <source>
        <dbReference type="ARBA" id="ARBA00023136"/>
    </source>
</evidence>
<feature type="transmembrane region" description="Helical" evidence="5">
    <location>
        <begin position="66"/>
        <end position="84"/>
    </location>
</feature>
<feature type="transmembrane region" description="Helical" evidence="5">
    <location>
        <begin position="244"/>
        <end position="262"/>
    </location>
</feature>
<protein>
    <submittedName>
        <fullName evidence="7">O-antigen ligase family protein</fullName>
    </submittedName>
</protein>
<feature type="transmembrane region" description="Helical" evidence="5">
    <location>
        <begin position="313"/>
        <end position="337"/>
    </location>
</feature>
<name>A0A7J4XC42_9BACE</name>
<dbReference type="EMBL" id="VWMK01000041">
    <property type="protein sequence ID" value="KAA3756768.1"/>
    <property type="molecule type" value="Genomic_DNA"/>
</dbReference>